<name>A0A225AH76_TALAT</name>
<protein>
    <submittedName>
        <fullName evidence="1">Uncharacterized protein</fullName>
    </submittedName>
</protein>
<reference evidence="1 2" key="1">
    <citation type="submission" date="2015-06" db="EMBL/GenBank/DDBJ databases">
        <title>Talaromyces atroroseus IBT 11181 draft genome.</title>
        <authorList>
            <person name="Rasmussen K.B."/>
            <person name="Rasmussen S."/>
            <person name="Petersen B."/>
            <person name="Sicheritz-Ponten T."/>
            <person name="Mortensen U.H."/>
            <person name="Thrane U."/>
        </authorList>
    </citation>
    <scope>NUCLEOTIDE SEQUENCE [LARGE SCALE GENOMIC DNA]</scope>
    <source>
        <strain evidence="1 2">IBT 11181</strain>
    </source>
</reference>
<comment type="caution">
    <text evidence="1">The sequence shown here is derived from an EMBL/GenBank/DDBJ whole genome shotgun (WGS) entry which is preliminary data.</text>
</comment>
<gene>
    <name evidence="1" type="ORF">UA08_07244</name>
</gene>
<dbReference type="GeneID" id="31007000"/>
<organism evidence="1 2">
    <name type="scientific">Talaromyces atroroseus</name>
    <dbReference type="NCBI Taxonomy" id="1441469"/>
    <lineage>
        <taxon>Eukaryota</taxon>
        <taxon>Fungi</taxon>
        <taxon>Dikarya</taxon>
        <taxon>Ascomycota</taxon>
        <taxon>Pezizomycotina</taxon>
        <taxon>Eurotiomycetes</taxon>
        <taxon>Eurotiomycetidae</taxon>
        <taxon>Eurotiales</taxon>
        <taxon>Trichocomaceae</taxon>
        <taxon>Talaromyces</taxon>
        <taxon>Talaromyces sect. Trachyspermi</taxon>
    </lineage>
</organism>
<dbReference type="Proteomes" id="UP000214365">
    <property type="component" value="Unassembled WGS sequence"/>
</dbReference>
<proteinExistence type="predicted"/>
<dbReference type="STRING" id="1441469.A0A225AH76"/>
<sequence length="183" mass="21050">MQLFGDELSFPDLLREARDAFSKLPKDEAWIPYPIKIRLEQMLQSAEVASNLDELNTILGQNDQFDVIVLKMALEILPVHLRSLTNEIDKDAAPAEEAPYAEQTLEEAPYAEQTLEEPTYKEPTPEEAPCEEEIPSGTIRTYVVRVSPADFALYKEWENLSYSKKKILLKKSKPYQSLWPEEF</sequence>
<dbReference type="RefSeq" id="XP_020117625.1">
    <property type="nucleotide sequence ID" value="XM_020262164.1"/>
</dbReference>
<dbReference type="OrthoDB" id="3594103at2759"/>
<keyword evidence="2" id="KW-1185">Reference proteome</keyword>
<dbReference type="EMBL" id="LFMY01000011">
    <property type="protein sequence ID" value="OKL57504.1"/>
    <property type="molecule type" value="Genomic_DNA"/>
</dbReference>
<evidence type="ECO:0000313" key="1">
    <source>
        <dbReference type="EMBL" id="OKL57504.1"/>
    </source>
</evidence>
<accession>A0A225AH76</accession>
<dbReference type="AlphaFoldDB" id="A0A225AH76"/>
<evidence type="ECO:0000313" key="2">
    <source>
        <dbReference type="Proteomes" id="UP000214365"/>
    </source>
</evidence>